<evidence type="ECO:0000313" key="3">
    <source>
        <dbReference type="EMBL" id="OGZ72543.1"/>
    </source>
</evidence>
<keyword evidence="2" id="KW-1133">Transmembrane helix</keyword>
<accession>A0A1G2ICW1</accession>
<proteinExistence type="predicted"/>
<keyword evidence="2" id="KW-0812">Transmembrane</keyword>
<comment type="caution">
    <text evidence="3">The sequence shown here is derived from an EMBL/GenBank/DDBJ whole genome shotgun (WGS) entry which is preliminary data.</text>
</comment>
<dbReference type="Proteomes" id="UP000176774">
    <property type="component" value="Unassembled WGS sequence"/>
</dbReference>
<evidence type="ECO:0000256" key="2">
    <source>
        <dbReference type="SAM" id="Phobius"/>
    </source>
</evidence>
<gene>
    <name evidence="3" type="ORF">A2908_01575</name>
</gene>
<name>A0A1G2ICW1_9BACT</name>
<feature type="transmembrane region" description="Helical" evidence="2">
    <location>
        <begin position="28"/>
        <end position="55"/>
    </location>
</feature>
<feature type="coiled-coil region" evidence="1">
    <location>
        <begin position="1"/>
        <end position="28"/>
    </location>
</feature>
<dbReference type="STRING" id="1802214.A2908_01575"/>
<evidence type="ECO:0000256" key="1">
    <source>
        <dbReference type="SAM" id="Coils"/>
    </source>
</evidence>
<dbReference type="EMBL" id="MHPA01000025">
    <property type="protein sequence ID" value="OGZ72543.1"/>
    <property type="molecule type" value="Genomic_DNA"/>
</dbReference>
<sequence>MEPLDLKIEELEKKIEKLQHSIDILIKIFLWTLIINVVLFVLPLLGLVLVLPQFIANYSTNLNF</sequence>
<evidence type="ECO:0000313" key="4">
    <source>
        <dbReference type="Proteomes" id="UP000176774"/>
    </source>
</evidence>
<dbReference type="AlphaFoldDB" id="A0A1G2ICW1"/>
<protein>
    <submittedName>
        <fullName evidence="3">Uncharacterized protein</fullName>
    </submittedName>
</protein>
<keyword evidence="1" id="KW-0175">Coiled coil</keyword>
<organism evidence="3 4">
    <name type="scientific">Candidatus Staskawiczbacteria bacterium RIFCSPLOWO2_01_FULL_38_12b</name>
    <dbReference type="NCBI Taxonomy" id="1802214"/>
    <lineage>
        <taxon>Bacteria</taxon>
        <taxon>Candidatus Staskawicziibacteriota</taxon>
    </lineage>
</organism>
<reference evidence="3 4" key="1">
    <citation type="journal article" date="2016" name="Nat. Commun.">
        <title>Thousands of microbial genomes shed light on interconnected biogeochemical processes in an aquifer system.</title>
        <authorList>
            <person name="Anantharaman K."/>
            <person name="Brown C.T."/>
            <person name="Hug L.A."/>
            <person name="Sharon I."/>
            <person name="Castelle C.J."/>
            <person name="Probst A.J."/>
            <person name="Thomas B.C."/>
            <person name="Singh A."/>
            <person name="Wilkins M.J."/>
            <person name="Karaoz U."/>
            <person name="Brodie E.L."/>
            <person name="Williams K.H."/>
            <person name="Hubbard S.S."/>
            <person name="Banfield J.F."/>
        </authorList>
    </citation>
    <scope>NUCLEOTIDE SEQUENCE [LARGE SCALE GENOMIC DNA]</scope>
</reference>
<keyword evidence="2" id="KW-0472">Membrane</keyword>